<evidence type="ECO:0000313" key="2">
    <source>
        <dbReference type="EMBL" id="NKZ18977.1"/>
    </source>
</evidence>
<dbReference type="RefSeq" id="WP_168677498.1">
    <property type="nucleotide sequence ID" value="NZ_BPKV01000009.1"/>
</dbReference>
<reference evidence="2 3" key="1">
    <citation type="submission" date="2020-04" db="EMBL/GenBank/DDBJ databases">
        <title>MicrobeNet Type strains.</title>
        <authorList>
            <person name="Nicholson A.C."/>
        </authorList>
    </citation>
    <scope>NUCLEOTIDE SEQUENCE [LARGE SCALE GENOMIC DNA]</scope>
    <source>
        <strain evidence="2 3">CCUG 54536</strain>
    </source>
</reference>
<name>A0A846ZB12_9LACO</name>
<dbReference type="Proteomes" id="UP000590460">
    <property type="component" value="Unassembled WGS sequence"/>
</dbReference>
<proteinExistence type="predicted"/>
<feature type="domain" description="Glycosyltransferase GT-D fold" evidence="1">
    <location>
        <begin position="23"/>
        <end position="246"/>
    </location>
</feature>
<evidence type="ECO:0000259" key="1">
    <source>
        <dbReference type="Pfam" id="PF08759"/>
    </source>
</evidence>
<comment type="caution">
    <text evidence="2">The sequence shown here is derived from an EMBL/GenBank/DDBJ whole genome shotgun (WGS) entry which is preliminary data.</text>
</comment>
<keyword evidence="2" id="KW-0808">Transferase</keyword>
<accession>A0A846ZB12</accession>
<dbReference type="NCBIfam" id="TIGR03728">
    <property type="entry name" value="glyco_access_1"/>
    <property type="match status" value="1"/>
</dbReference>
<gene>
    <name evidence="2" type="ORF">HF966_07305</name>
</gene>
<dbReference type="AlphaFoldDB" id="A0A846ZB12"/>
<organism evidence="2 3">
    <name type="scientific">Leuconostoc holzapfelii</name>
    <dbReference type="NCBI Taxonomy" id="434464"/>
    <lineage>
        <taxon>Bacteria</taxon>
        <taxon>Bacillati</taxon>
        <taxon>Bacillota</taxon>
        <taxon>Bacilli</taxon>
        <taxon>Lactobacillales</taxon>
        <taxon>Lactobacillaceae</taxon>
        <taxon>Leuconostoc</taxon>
    </lineage>
</organism>
<dbReference type="Pfam" id="PF08759">
    <property type="entry name" value="GT-D"/>
    <property type="match status" value="1"/>
</dbReference>
<dbReference type="GO" id="GO:0016740">
    <property type="term" value="F:transferase activity"/>
    <property type="evidence" value="ECO:0007669"/>
    <property type="project" value="UniProtKB-KW"/>
</dbReference>
<sequence length="269" mass="30467">MVTLNVLTITQSLSFILRHHASVARFGDGEIDLIAGASIPYQDYDPTLAARLRTLLETPSTPQLLICMPDVFHHTERYNQFAQDFWQAHFAHYEKLYQEIQWAPVYGSTFISRPYIDLLDKTPATAAFGQLKQLWAHRDVLLVEGATSRSGVGNDLFADAQTITRIICPAKNAYAKLEVIEAAIRTYGQDKLVIVMLGPTAKLIAADLSQVGMQIIDLGHIDSEYEWYQMGATTKVKLPHKHTAEFNYDTDITYETNQDYDNQIIKRIQ</sequence>
<protein>
    <submittedName>
        <fullName evidence="2">SP_1767 family glycosyltransferase</fullName>
    </submittedName>
</protein>
<evidence type="ECO:0000313" key="3">
    <source>
        <dbReference type="Proteomes" id="UP000590460"/>
    </source>
</evidence>
<dbReference type="EMBL" id="JAAXPO010000008">
    <property type="protein sequence ID" value="NKZ18977.1"/>
    <property type="molecule type" value="Genomic_DNA"/>
</dbReference>
<dbReference type="InterPro" id="IPR014869">
    <property type="entry name" value="GT-D"/>
</dbReference>